<dbReference type="PROSITE" id="PS50001">
    <property type="entry name" value="SH2"/>
    <property type="match status" value="1"/>
</dbReference>
<gene>
    <name evidence="6" type="ORF">CAUJ_LOCUS6042</name>
</gene>
<comment type="caution">
    <text evidence="6">The sequence shown here is derived from an EMBL/GenBank/DDBJ whole genome shotgun (WGS) entry which is preliminary data.</text>
</comment>
<dbReference type="Gene3D" id="2.30.29.30">
    <property type="entry name" value="Pleckstrin-homology domain (PH domain)/Phosphotyrosine-binding domain (PTB)"/>
    <property type="match status" value="1"/>
</dbReference>
<evidence type="ECO:0000313" key="7">
    <source>
        <dbReference type="Proteomes" id="UP000835052"/>
    </source>
</evidence>
<dbReference type="Proteomes" id="UP000835052">
    <property type="component" value="Unassembled WGS sequence"/>
</dbReference>
<dbReference type="Gene3D" id="3.30.505.10">
    <property type="entry name" value="SH2 domain"/>
    <property type="match status" value="1"/>
</dbReference>
<dbReference type="InterPro" id="IPR011993">
    <property type="entry name" value="PH-like_dom_sf"/>
</dbReference>
<evidence type="ECO:0000259" key="4">
    <source>
        <dbReference type="PROSITE" id="PS01179"/>
    </source>
</evidence>
<evidence type="ECO:0008006" key="8">
    <source>
        <dbReference type="Google" id="ProtNLM"/>
    </source>
</evidence>
<dbReference type="PANTHER" id="PTHR15832:SF2">
    <property type="entry name" value="SH2 DOMAIN-CONTAINING PROTEIN"/>
    <property type="match status" value="1"/>
</dbReference>
<dbReference type="AlphaFoldDB" id="A0A8S1H4L7"/>
<feature type="region of interest" description="Disordered" evidence="3">
    <location>
        <begin position="356"/>
        <end position="388"/>
    </location>
</feature>
<dbReference type="Pfam" id="PF00017">
    <property type="entry name" value="SH2"/>
    <property type="match status" value="1"/>
</dbReference>
<dbReference type="InterPro" id="IPR036860">
    <property type="entry name" value="SH2_dom_sf"/>
</dbReference>
<proteinExistence type="predicted"/>
<dbReference type="EMBL" id="CAJGYM010000014">
    <property type="protein sequence ID" value="CAD6190123.1"/>
    <property type="molecule type" value="Genomic_DNA"/>
</dbReference>
<dbReference type="SUPFAM" id="SSF50729">
    <property type="entry name" value="PH domain-like"/>
    <property type="match status" value="1"/>
</dbReference>
<feature type="domain" description="SH2" evidence="5">
    <location>
        <begin position="420"/>
        <end position="502"/>
    </location>
</feature>
<name>A0A8S1H4L7_9PELO</name>
<organism evidence="6 7">
    <name type="scientific">Caenorhabditis auriculariae</name>
    <dbReference type="NCBI Taxonomy" id="2777116"/>
    <lineage>
        <taxon>Eukaryota</taxon>
        <taxon>Metazoa</taxon>
        <taxon>Ecdysozoa</taxon>
        <taxon>Nematoda</taxon>
        <taxon>Chromadorea</taxon>
        <taxon>Rhabditida</taxon>
        <taxon>Rhabditina</taxon>
        <taxon>Rhabditomorpha</taxon>
        <taxon>Rhabditoidea</taxon>
        <taxon>Rhabditidae</taxon>
        <taxon>Peloderinae</taxon>
        <taxon>Caenorhabditis</taxon>
    </lineage>
</organism>
<dbReference type="InterPro" id="IPR000980">
    <property type="entry name" value="SH2"/>
</dbReference>
<protein>
    <recommendedName>
        <fullName evidence="8">SH2 domain-containing protein</fullName>
    </recommendedName>
</protein>
<evidence type="ECO:0000259" key="5">
    <source>
        <dbReference type="PROSITE" id="PS50001"/>
    </source>
</evidence>
<dbReference type="Pfam" id="PF00640">
    <property type="entry name" value="PID"/>
    <property type="match status" value="1"/>
</dbReference>
<keyword evidence="1 2" id="KW-0727">SH2 domain</keyword>
<dbReference type="OrthoDB" id="10013007at2759"/>
<evidence type="ECO:0000313" key="6">
    <source>
        <dbReference type="EMBL" id="CAD6190123.1"/>
    </source>
</evidence>
<accession>A0A8S1H4L7</accession>
<dbReference type="CDD" id="cd00173">
    <property type="entry name" value="SH2"/>
    <property type="match status" value="1"/>
</dbReference>
<sequence>MAQSVAVVVRLKLAAYRMAQSVAVVVRLKLAAFRMAQSVAVTLRLKLVAFEMAQSVAVALRFQLFAFRMVQSVAVALRLKLWAPMYSRLKSTLLGHFKGGEKSVRDGLAGCHLGSAHPPEPAERGGAGALIHEDDDFDEFIHLATMPHFAYSWNVKYIGSVPVSSTTSDHVAQRLEKFSPGQPQSVEMSVSLLGVRISCEEMVILSHSLRRICSVVGRPHHGQIAYIATEPAGRTYRRLCHVFQAQDVFQLEEIERVLDNAFQAAVLTRQNSLQKPPAVVKSTSSTMHEKRSSSSAILTKLLGKKGSQTVDDPSCKRKRRPVSAVFSSAIHRLSNSTTSMSAKRMTTIETTTKRLDERDEAALPARISSPVPEEPTPSATKEADEKKERNSLALVFDEKLNEWCYPVDESMKAQLEQCNYFVGLPSRDVLMRNLLSQPEGAFVVRYSESKRRCLALSLRVPPSHNPSGISHYLIIRNEHGYRFMKGAQKLFASVQMLVTHHSVLQEHLPVPLHFVQWHRNDWSTSASSLITEEKLTVKHRHSTALTKIDENRNFVFGSRRCEEFQTPKRRSRLYPHDFHHRRSRLFEIDA</sequence>
<dbReference type="SMART" id="SM00252">
    <property type="entry name" value="SH2"/>
    <property type="match status" value="1"/>
</dbReference>
<evidence type="ECO:0000256" key="2">
    <source>
        <dbReference type="PROSITE-ProRule" id="PRU00191"/>
    </source>
</evidence>
<dbReference type="SUPFAM" id="SSF55550">
    <property type="entry name" value="SH2 domain"/>
    <property type="match status" value="1"/>
</dbReference>
<evidence type="ECO:0000256" key="3">
    <source>
        <dbReference type="SAM" id="MobiDB-lite"/>
    </source>
</evidence>
<evidence type="ECO:0000256" key="1">
    <source>
        <dbReference type="ARBA" id="ARBA00022999"/>
    </source>
</evidence>
<dbReference type="InterPro" id="IPR006020">
    <property type="entry name" value="PTB/PI_dom"/>
</dbReference>
<dbReference type="PROSITE" id="PS01179">
    <property type="entry name" value="PID"/>
    <property type="match status" value="1"/>
</dbReference>
<keyword evidence="7" id="KW-1185">Reference proteome</keyword>
<feature type="domain" description="PID" evidence="4">
    <location>
        <begin position="152"/>
        <end position="280"/>
    </location>
</feature>
<dbReference type="PANTHER" id="PTHR15832">
    <property type="entry name" value="SHC (SRC HOMOLOGY DOMAIN C-TERMINAL) ADAPTOR HOMOLOG"/>
    <property type="match status" value="1"/>
</dbReference>
<dbReference type="SMART" id="SM00462">
    <property type="entry name" value="PTB"/>
    <property type="match status" value="1"/>
</dbReference>
<reference evidence="6" key="1">
    <citation type="submission" date="2020-10" db="EMBL/GenBank/DDBJ databases">
        <authorList>
            <person name="Kikuchi T."/>
        </authorList>
    </citation>
    <scope>NUCLEOTIDE SEQUENCE</scope>
    <source>
        <strain evidence="6">NKZ352</strain>
    </source>
</reference>